<gene>
    <name evidence="2" type="ORF">EV201_1069</name>
</gene>
<protein>
    <submittedName>
        <fullName evidence="2">Uncharacterized protein (TIGR02145 family)</fullName>
    </submittedName>
</protein>
<proteinExistence type="predicted"/>
<dbReference type="SUPFAM" id="SSF49265">
    <property type="entry name" value="Fibronectin type III"/>
    <property type="match status" value="2"/>
</dbReference>
<evidence type="ECO:0000259" key="1">
    <source>
        <dbReference type="PROSITE" id="PS50853"/>
    </source>
</evidence>
<evidence type="ECO:0000313" key="3">
    <source>
        <dbReference type="Proteomes" id="UP000293562"/>
    </source>
</evidence>
<comment type="caution">
    <text evidence="2">The sequence shown here is derived from an EMBL/GenBank/DDBJ whole genome shotgun (WGS) entry which is preliminary data.</text>
</comment>
<dbReference type="EMBL" id="SHKN01000001">
    <property type="protein sequence ID" value="RZT96431.1"/>
    <property type="molecule type" value="Genomic_DNA"/>
</dbReference>
<dbReference type="Proteomes" id="UP000293562">
    <property type="component" value="Unassembled WGS sequence"/>
</dbReference>
<dbReference type="InterPro" id="IPR011871">
    <property type="entry name" value="Fib_succ_major"/>
</dbReference>
<dbReference type="AlphaFoldDB" id="A0A4Q7VJP0"/>
<evidence type="ECO:0000313" key="2">
    <source>
        <dbReference type="EMBL" id="RZT96431.1"/>
    </source>
</evidence>
<dbReference type="RefSeq" id="WP_130306308.1">
    <property type="nucleotide sequence ID" value="NZ_SHKN01000001.1"/>
</dbReference>
<dbReference type="NCBIfam" id="TIGR02145">
    <property type="entry name" value="Fib_succ_major"/>
    <property type="match status" value="1"/>
</dbReference>
<accession>A0A4Q7VJP0</accession>
<dbReference type="OrthoDB" id="9805760at2"/>
<dbReference type="Gene3D" id="2.60.40.10">
    <property type="entry name" value="Immunoglobulins"/>
    <property type="match status" value="4"/>
</dbReference>
<dbReference type="SMART" id="SM00060">
    <property type="entry name" value="FN3"/>
    <property type="match status" value="3"/>
</dbReference>
<dbReference type="InterPro" id="IPR036116">
    <property type="entry name" value="FN3_sf"/>
</dbReference>
<sequence length="656" mass="73342">MKNYFKLAFISLGLLCMFSCEDEKENRIPEAATLSAPENAAIDQETKPTLTWVKSIDPDNDIVTYDVYVSETEEFVAEDLKGNNIDKNTFTLKTALKSHTKYFWKVVASDEDGASAESEVRYFTTKNSAPAISGLEFPANEATDVEKSISLKWTAADADGDVLKYTVYLSKENSFAEANVLATDISESEFAVSLDGHTQYFWKIVATDTEGATIESDVASFTTSNTLPSKAELTSPVNGFDQVSLSTKLVWSAATDADQDAVSYTVFYGTNEEINENYPYKKDFTETELTLSNLRGNTTYYWKVIAIDSEGGKTSSDVFSFITINTIPTAPVLSSEIDELIVDDKLNVVINWSASIDPDKSRDSEGNLIPEPLVYDIYLSLDETIDESDLKQKDVSELSFTLEGLEFATKYFAKIVTRDPQSAKAESEVIEFTTKEKPNVIEGTWTDVRDGKEYKTITVAGKTWLAQNLAYIPYVISSDDANKICSVYGFDVAESTTVSDLKADENFNKYGVMYTAYALDDLAPEGWHVSTDADWKEISVFAGMSQAQADEIGKQYDYGSKFLDPNSDWFTGTEATNDFLFSAVPGGYYSKGKYSWMPPFSYKGSTMYTYFWTNSTNIDNVSYFYRAFNGTSNYIERNSNKQSVERMYVRLVKDSE</sequence>
<dbReference type="CDD" id="cd00063">
    <property type="entry name" value="FN3"/>
    <property type="match status" value="2"/>
</dbReference>
<dbReference type="InterPro" id="IPR003961">
    <property type="entry name" value="FN3_dom"/>
</dbReference>
<reference evidence="2 3" key="1">
    <citation type="submission" date="2019-02" db="EMBL/GenBank/DDBJ databases">
        <title>Genomic Encyclopedia of Type Strains, Phase IV (KMG-IV): sequencing the most valuable type-strain genomes for metagenomic binning, comparative biology and taxonomic classification.</title>
        <authorList>
            <person name="Goeker M."/>
        </authorList>
    </citation>
    <scope>NUCLEOTIDE SEQUENCE [LARGE SCALE GENOMIC DNA]</scope>
    <source>
        <strain evidence="2 3">DSM 28825</strain>
    </source>
</reference>
<dbReference type="Pfam" id="PF00041">
    <property type="entry name" value="fn3"/>
    <property type="match status" value="2"/>
</dbReference>
<dbReference type="InterPro" id="IPR050617">
    <property type="entry name" value="E3_ligase_FN3/SPRY"/>
</dbReference>
<dbReference type="Pfam" id="PF09603">
    <property type="entry name" value="Fib_succ_major"/>
    <property type="match status" value="1"/>
</dbReference>
<feature type="domain" description="Fibronectin type-III" evidence="1">
    <location>
        <begin position="227"/>
        <end position="326"/>
    </location>
</feature>
<keyword evidence="3" id="KW-1185">Reference proteome</keyword>
<name>A0A4Q7VJP0_9BACT</name>
<dbReference type="PANTHER" id="PTHR24099:SF16">
    <property type="entry name" value="E3 UBIQUITIN-PROTEIN LIGASE MIDLINE-1-LIKE ISOFORM X1"/>
    <property type="match status" value="1"/>
</dbReference>
<feature type="domain" description="Fibronectin type-III" evidence="1">
    <location>
        <begin position="131"/>
        <end position="226"/>
    </location>
</feature>
<dbReference type="InterPro" id="IPR013783">
    <property type="entry name" value="Ig-like_fold"/>
</dbReference>
<dbReference type="PANTHER" id="PTHR24099">
    <property type="entry name" value="E3 UBIQUITIN-PROTEIN LIGASE TRIM36-RELATED"/>
    <property type="match status" value="1"/>
</dbReference>
<dbReference type="PROSITE" id="PS50853">
    <property type="entry name" value="FN3"/>
    <property type="match status" value="3"/>
</dbReference>
<feature type="domain" description="Fibronectin type-III" evidence="1">
    <location>
        <begin position="33"/>
        <end position="128"/>
    </location>
</feature>
<organism evidence="2 3">
    <name type="scientific">Ancylomarina subtilis</name>
    <dbReference type="NCBI Taxonomy" id="1639035"/>
    <lineage>
        <taxon>Bacteria</taxon>
        <taxon>Pseudomonadati</taxon>
        <taxon>Bacteroidota</taxon>
        <taxon>Bacteroidia</taxon>
        <taxon>Marinilabiliales</taxon>
        <taxon>Marinifilaceae</taxon>
        <taxon>Ancylomarina</taxon>
    </lineage>
</organism>